<dbReference type="PANTHER" id="PTHR23293">
    <property type="entry name" value="FAD SYNTHETASE-RELATED FMN ADENYLYLTRANSFERASE"/>
    <property type="match status" value="1"/>
</dbReference>
<name>A0A5C3F3S7_9BASI</name>
<evidence type="ECO:0000256" key="7">
    <source>
        <dbReference type="ARBA" id="ARBA00022741"/>
    </source>
</evidence>
<evidence type="ECO:0000256" key="4">
    <source>
        <dbReference type="ARBA" id="ARBA00022643"/>
    </source>
</evidence>
<dbReference type="EC" id="2.7.7.2" evidence="2"/>
<evidence type="ECO:0000256" key="11">
    <source>
        <dbReference type="ARBA" id="ARBA00031871"/>
    </source>
</evidence>
<dbReference type="OrthoDB" id="270728at2759"/>
<gene>
    <name evidence="15" type="ORF">PSFLO_04229</name>
</gene>
<evidence type="ECO:0000256" key="12">
    <source>
        <dbReference type="ARBA" id="ARBA00049494"/>
    </source>
</evidence>
<keyword evidence="9" id="KW-0067">ATP-binding</keyword>
<evidence type="ECO:0000313" key="15">
    <source>
        <dbReference type="EMBL" id="SPO38750.1"/>
    </source>
</evidence>
<dbReference type="GO" id="GO:0003919">
    <property type="term" value="F:FMN adenylyltransferase activity"/>
    <property type="evidence" value="ECO:0007669"/>
    <property type="project" value="UniProtKB-EC"/>
</dbReference>
<dbReference type="Pfam" id="PF01507">
    <property type="entry name" value="PAPS_reduct"/>
    <property type="match status" value="1"/>
</dbReference>
<evidence type="ECO:0000256" key="6">
    <source>
        <dbReference type="ARBA" id="ARBA00022695"/>
    </source>
</evidence>
<evidence type="ECO:0000256" key="13">
    <source>
        <dbReference type="SAM" id="MobiDB-lite"/>
    </source>
</evidence>
<reference evidence="15 16" key="1">
    <citation type="submission" date="2018-03" db="EMBL/GenBank/DDBJ databases">
        <authorList>
            <person name="Guldener U."/>
        </authorList>
    </citation>
    <scope>NUCLEOTIDE SEQUENCE [LARGE SCALE GENOMIC DNA]</scope>
    <source>
        <strain evidence="15 16">DAOM196992</strain>
    </source>
</reference>
<dbReference type="PANTHER" id="PTHR23293:SF9">
    <property type="entry name" value="FAD SYNTHASE"/>
    <property type="match status" value="1"/>
</dbReference>
<accession>A0A5C3F3S7</accession>
<evidence type="ECO:0000313" key="16">
    <source>
        <dbReference type="Proteomes" id="UP000323386"/>
    </source>
</evidence>
<feature type="region of interest" description="Disordered" evidence="13">
    <location>
        <begin position="1"/>
        <end position="23"/>
    </location>
</feature>
<protein>
    <recommendedName>
        <fullName evidence="2">FAD synthase</fullName>
        <ecNumber evidence="2">2.7.7.2</ecNumber>
    </recommendedName>
    <alternativeName>
        <fullName evidence="10">FAD pyrophosphorylase</fullName>
    </alternativeName>
    <alternativeName>
        <fullName evidence="11">FMN adenylyltransferase</fullName>
    </alternativeName>
</protein>
<feature type="compositionally biased region" description="Low complexity" evidence="13">
    <location>
        <begin position="1"/>
        <end position="10"/>
    </location>
</feature>
<keyword evidence="4" id="KW-0288">FMN</keyword>
<keyword evidence="6" id="KW-0548">Nucleotidyltransferase</keyword>
<evidence type="ECO:0000256" key="9">
    <source>
        <dbReference type="ARBA" id="ARBA00022840"/>
    </source>
</evidence>
<dbReference type="EMBL" id="OOIP01000011">
    <property type="protein sequence ID" value="SPO38750.1"/>
    <property type="molecule type" value="Genomic_DNA"/>
</dbReference>
<keyword evidence="8" id="KW-0274">FAD</keyword>
<dbReference type="AlphaFoldDB" id="A0A5C3F3S7"/>
<dbReference type="GO" id="GO:0006747">
    <property type="term" value="P:FAD biosynthetic process"/>
    <property type="evidence" value="ECO:0007669"/>
    <property type="project" value="TreeGrafter"/>
</dbReference>
<evidence type="ECO:0000256" key="8">
    <source>
        <dbReference type="ARBA" id="ARBA00022827"/>
    </source>
</evidence>
<keyword evidence="3" id="KW-0285">Flavoprotein</keyword>
<feature type="region of interest" description="Disordered" evidence="13">
    <location>
        <begin position="317"/>
        <end position="345"/>
    </location>
</feature>
<evidence type="ECO:0000256" key="2">
    <source>
        <dbReference type="ARBA" id="ARBA00012393"/>
    </source>
</evidence>
<comment type="pathway">
    <text evidence="1">Cofactor biosynthesis; FAD biosynthesis; FAD from FMN: step 1/1.</text>
</comment>
<sequence length="345" mass="37176">MAQPAGGPSSHPRPPPAPQQPSSGWLRSIDAVYDLFERPEIAAQAPHLSEKVRTAVRLCEDVIREVGWHRCALSFNGGKDCTVLVHILAAVQRRLLSLSSSTSSSSSNMEKFIAFSASPTHGYNLDLVTVPGGMKEGLRTYLEGGGSTQIGCNGADVDAETQAQAQRQGEGGPRPKRDIQCVFIGTRRDDPHGPSLSARSWTDADWPRVERIHPILTWEYKDVWDFLRCRHLADPQAAVDHDALASTYGVAGGGDEGVPYCLLYEQGYTSLGSTYNTHPNPVLRLDDSATAQTSDRHPVVVGDGTASGRWKPAYMLQDGSLERAGREGSSAASSSSSKLAERPVA</sequence>
<dbReference type="InterPro" id="IPR014729">
    <property type="entry name" value="Rossmann-like_a/b/a_fold"/>
</dbReference>
<evidence type="ECO:0000259" key="14">
    <source>
        <dbReference type="Pfam" id="PF01507"/>
    </source>
</evidence>
<evidence type="ECO:0000256" key="3">
    <source>
        <dbReference type="ARBA" id="ARBA00022630"/>
    </source>
</evidence>
<dbReference type="GO" id="GO:0005524">
    <property type="term" value="F:ATP binding"/>
    <property type="evidence" value="ECO:0007669"/>
    <property type="project" value="UniProtKB-KW"/>
</dbReference>
<comment type="catalytic activity">
    <reaction evidence="12">
        <text>FMN + ATP + H(+) = FAD + diphosphate</text>
        <dbReference type="Rhea" id="RHEA:17237"/>
        <dbReference type="ChEBI" id="CHEBI:15378"/>
        <dbReference type="ChEBI" id="CHEBI:30616"/>
        <dbReference type="ChEBI" id="CHEBI:33019"/>
        <dbReference type="ChEBI" id="CHEBI:57692"/>
        <dbReference type="ChEBI" id="CHEBI:58210"/>
        <dbReference type="EC" id="2.7.7.2"/>
    </reaction>
</comment>
<dbReference type="Proteomes" id="UP000323386">
    <property type="component" value="Unassembled WGS sequence"/>
</dbReference>
<evidence type="ECO:0000256" key="10">
    <source>
        <dbReference type="ARBA" id="ARBA00031145"/>
    </source>
</evidence>
<dbReference type="SUPFAM" id="SSF52402">
    <property type="entry name" value="Adenine nucleotide alpha hydrolases-like"/>
    <property type="match status" value="1"/>
</dbReference>
<keyword evidence="5" id="KW-0808">Transferase</keyword>
<feature type="domain" description="Phosphoadenosine phosphosulphate reductase" evidence="14">
    <location>
        <begin position="71"/>
        <end position="230"/>
    </location>
</feature>
<dbReference type="Gene3D" id="3.40.50.620">
    <property type="entry name" value="HUPs"/>
    <property type="match status" value="1"/>
</dbReference>
<evidence type="ECO:0000256" key="1">
    <source>
        <dbReference type="ARBA" id="ARBA00004726"/>
    </source>
</evidence>
<evidence type="ECO:0000256" key="5">
    <source>
        <dbReference type="ARBA" id="ARBA00022679"/>
    </source>
</evidence>
<dbReference type="InterPro" id="IPR002500">
    <property type="entry name" value="PAPS_reduct_dom"/>
</dbReference>
<keyword evidence="7" id="KW-0547">Nucleotide-binding</keyword>
<proteinExistence type="predicted"/>
<keyword evidence="16" id="KW-1185">Reference proteome</keyword>
<organism evidence="15 16">
    <name type="scientific">Pseudozyma flocculosa</name>
    <dbReference type="NCBI Taxonomy" id="84751"/>
    <lineage>
        <taxon>Eukaryota</taxon>
        <taxon>Fungi</taxon>
        <taxon>Dikarya</taxon>
        <taxon>Basidiomycota</taxon>
        <taxon>Ustilaginomycotina</taxon>
        <taxon>Ustilaginomycetes</taxon>
        <taxon>Ustilaginales</taxon>
        <taxon>Ustilaginaceae</taxon>
        <taxon>Pseudozyma</taxon>
    </lineage>
</organism>